<dbReference type="Ensembl" id="ENSPNAT00000061018.1">
    <property type="protein sequence ID" value="ENSPNAP00000038008.1"/>
    <property type="gene ID" value="ENSPNAG00000031337.1"/>
</dbReference>
<sequence>MFTEDERLMQVSCSLDLTPADTGRADAHPFALFVREDAAFSSGCEVAVNLEGVPRAALVRINPVITWEKNAEHRKSGIIFNTLHTYIPNFLHGNALVSLHSRSFIFKDTPEF</sequence>
<dbReference type="GeneTree" id="ENSGT00940000177534"/>
<dbReference type="Proteomes" id="UP001501920">
    <property type="component" value="Chromosome 16"/>
</dbReference>
<reference evidence="1" key="3">
    <citation type="submission" date="2025-09" db="UniProtKB">
        <authorList>
            <consortium name="Ensembl"/>
        </authorList>
    </citation>
    <scope>IDENTIFICATION</scope>
</reference>
<name>A0AAR2IGF8_PYGNA</name>
<keyword evidence="2" id="KW-1185">Reference proteome</keyword>
<accession>A0AAR2IGF8</accession>
<protein>
    <submittedName>
        <fullName evidence="1">Uncharacterized protein</fullName>
    </submittedName>
</protein>
<dbReference type="AlphaFoldDB" id="A0AAR2IGF8"/>
<evidence type="ECO:0000313" key="2">
    <source>
        <dbReference type="Proteomes" id="UP001501920"/>
    </source>
</evidence>
<reference evidence="1 2" key="1">
    <citation type="submission" date="2020-10" db="EMBL/GenBank/DDBJ databases">
        <title>Pygocentrus nattereri (red-bellied piranha) genome, fPygNat1, primary haplotype.</title>
        <authorList>
            <person name="Myers G."/>
            <person name="Meyer A."/>
            <person name="Karagic N."/>
            <person name="Pippel M."/>
            <person name="Winkler S."/>
            <person name="Tracey A."/>
            <person name="Wood J."/>
            <person name="Formenti G."/>
            <person name="Howe K."/>
            <person name="Fedrigo O."/>
            <person name="Jarvis E.D."/>
        </authorList>
    </citation>
    <scope>NUCLEOTIDE SEQUENCE [LARGE SCALE GENOMIC DNA]</scope>
</reference>
<evidence type="ECO:0000313" key="1">
    <source>
        <dbReference type="Ensembl" id="ENSPNAP00000038008.1"/>
    </source>
</evidence>
<reference evidence="1" key="2">
    <citation type="submission" date="2025-08" db="UniProtKB">
        <authorList>
            <consortium name="Ensembl"/>
        </authorList>
    </citation>
    <scope>IDENTIFICATION</scope>
</reference>
<proteinExistence type="predicted"/>
<organism evidence="1 2">
    <name type="scientific">Pygocentrus nattereri</name>
    <name type="common">Red-bellied piranha</name>
    <dbReference type="NCBI Taxonomy" id="42514"/>
    <lineage>
        <taxon>Eukaryota</taxon>
        <taxon>Metazoa</taxon>
        <taxon>Chordata</taxon>
        <taxon>Craniata</taxon>
        <taxon>Vertebrata</taxon>
        <taxon>Euteleostomi</taxon>
        <taxon>Actinopterygii</taxon>
        <taxon>Neopterygii</taxon>
        <taxon>Teleostei</taxon>
        <taxon>Ostariophysi</taxon>
        <taxon>Characiformes</taxon>
        <taxon>Characoidei</taxon>
        <taxon>Pygocentrus</taxon>
    </lineage>
</organism>